<gene>
    <name evidence="1" type="ORF">Syun_017895</name>
</gene>
<sequence>MHRLWSSRHNGFCLFEVCFITEMKLCLFELCFYFLGCLFECTVLKLLSYVLDVLLIQIVQE</sequence>
<dbReference type="EMBL" id="JBBNAF010000007">
    <property type="protein sequence ID" value="KAK9129098.1"/>
    <property type="molecule type" value="Genomic_DNA"/>
</dbReference>
<accession>A0AAP0P3G4</accession>
<evidence type="ECO:0000313" key="1">
    <source>
        <dbReference type="EMBL" id="KAK9129098.1"/>
    </source>
</evidence>
<proteinExistence type="predicted"/>
<keyword evidence="2" id="KW-1185">Reference proteome</keyword>
<dbReference type="AlphaFoldDB" id="A0AAP0P3G4"/>
<name>A0AAP0P3G4_9MAGN</name>
<protein>
    <submittedName>
        <fullName evidence="1">Uncharacterized protein</fullName>
    </submittedName>
</protein>
<reference evidence="1 2" key="1">
    <citation type="submission" date="2024-01" db="EMBL/GenBank/DDBJ databases">
        <title>Genome assemblies of Stephania.</title>
        <authorList>
            <person name="Yang L."/>
        </authorList>
    </citation>
    <scope>NUCLEOTIDE SEQUENCE [LARGE SCALE GENOMIC DNA]</scope>
    <source>
        <strain evidence="1">YNDBR</strain>
        <tissue evidence="1">Leaf</tissue>
    </source>
</reference>
<comment type="caution">
    <text evidence="1">The sequence shown here is derived from an EMBL/GenBank/DDBJ whole genome shotgun (WGS) entry which is preliminary data.</text>
</comment>
<dbReference type="Proteomes" id="UP001420932">
    <property type="component" value="Unassembled WGS sequence"/>
</dbReference>
<evidence type="ECO:0000313" key="2">
    <source>
        <dbReference type="Proteomes" id="UP001420932"/>
    </source>
</evidence>
<organism evidence="1 2">
    <name type="scientific">Stephania yunnanensis</name>
    <dbReference type="NCBI Taxonomy" id="152371"/>
    <lineage>
        <taxon>Eukaryota</taxon>
        <taxon>Viridiplantae</taxon>
        <taxon>Streptophyta</taxon>
        <taxon>Embryophyta</taxon>
        <taxon>Tracheophyta</taxon>
        <taxon>Spermatophyta</taxon>
        <taxon>Magnoliopsida</taxon>
        <taxon>Ranunculales</taxon>
        <taxon>Menispermaceae</taxon>
        <taxon>Menispermoideae</taxon>
        <taxon>Cissampelideae</taxon>
        <taxon>Stephania</taxon>
    </lineage>
</organism>